<name>A0A5M4B2H0_9BACT</name>
<dbReference type="AlphaFoldDB" id="A0A5M4B2H0"/>
<reference evidence="2 3" key="1">
    <citation type="submission" date="2019-10" db="EMBL/GenBank/DDBJ databases">
        <title>Prolixibacter strains distinguished by the presence of nitrate reductase genes were adept at nitrate-dependent anaerobic corrosion of metallic iron and carbon steel.</title>
        <authorList>
            <person name="Iino T."/>
            <person name="Shono N."/>
            <person name="Ito K."/>
            <person name="Nakamura R."/>
            <person name="Sueoka K."/>
            <person name="Harayama S."/>
            <person name="Ohkuma M."/>
        </authorList>
    </citation>
    <scope>NUCLEOTIDE SEQUENCE [LARGE SCALE GENOMIC DNA]</scope>
    <source>
        <strain evidence="2 3">JCM 13498</strain>
    </source>
</reference>
<dbReference type="RefSeq" id="WP_025863980.1">
    <property type="nucleotide sequence ID" value="NZ_BLAX01000001.1"/>
</dbReference>
<evidence type="ECO:0000313" key="3">
    <source>
        <dbReference type="Proteomes" id="UP000391834"/>
    </source>
</evidence>
<evidence type="ECO:0000313" key="2">
    <source>
        <dbReference type="EMBL" id="GET34118.1"/>
    </source>
</evidence>
<sequence>MAPTERKNSTVGIAMAFGVGIGFIVELFASSEIPFGTGMIIGGLIGFLFGNFIKMLVMPWRQRQR</sequence>
<accession>A0A5M4B2H0</accession>
<keyword evidence="3" id="KW-1185">Reference proteome</keyword>
<keyword evidence="1" id="KW-0472">Membrane</keyword>
<keyword evidence="1" id="KW-1133">Transmembrane helix</keyword>
<gene>
    <name evidence="2" type="ORF">PbJCM13498_29810</name>
</gene>
<dbReference type="Proteomes" id="UP000391834">
    <property type="component" value="Unassembled WGS sequence"/>
</dbReference>
<feature type="transmembrane region" description="Helical" evidence="1">
    <location>
        <begin position="35"/>
        <end position="57"/>
    </location>
</feature>
<feature type="transmembrane region" description="Helical" evidence="1">
    <location>
        <begin position="12"/>
        <end position="29"/>
    </location>
</feature>
<organism evidence="2 3">
    <name type="scientific">Prolixibacter bellariivorans</name>
    <dbReference type="NCBI Taxonomy" id="314319"/>
    <lineage>
        <taxon>Bacteria</taxon>
        <taxon>Pseudomonadati</taxon>
        <taxon>Bacteroidota</taxon>
        <taxon>Bacteroidia</taxon>
        <taxon>Marinilabiliales</taxon>
        <taxon>Prolixibacteraceae</taxon>
        <taxon>Prolixibacter</taxon>
    </lineage>
</organism>
<evidence type="ECO:0000256" key="1">
    <source>
        <dbReference type="SAM" id="Phobius"/>
    </source>
</evidence>
<protein>
    <submittedName>
        <fullName evidence="2">Uncharacterized protein</fullName>
    </submittedName>
</protein>
<proteinExistence type="predicted"/>
<dbReference type="EMBL" id="BLAX01000001">
    <property type="protein sequence ID" value="GET34118.1"/>
    <property type="molecule type" value="Genomic_DNA"/>
</dbReference>
<comment type="caution">
    <text evidence="2">The sequence shown here is derived from an EMBL/GenBank/DDBJ whole genome shotgun (WGS) entry which is preliminary data.</text>
</comment>
<keyword evidence="1" id="KW-0812">Transmembrane</keyword>